<evidence type="ECO:0000256" key="5">
    <source>
        <dbReference type="PROSITE-ProRule" id="PRU00277"/>
    </source>
</evidence>
<evidence type="ECO:0000256" key="3">
    <source>
        <dbReference type="ARBA" id="ARBA00023110"/>
    </source>
</evidence>
<dbReference type="SUPFAM" id="SSF54534">
    <property type="entry name" value="FKBP-like"/>
    <property type="match status" value="1"/>
</dbReference>
<name>A0A7W5ZMF6_9BACT</name>
<keyword evidence="9" id="KW-1185">Reference proteome</keyword>
<proteinExistence type="inferred from homology"/>
<comment type="caution">
    <text evidence="8">The sequence shown here is derived from an EMBL/GenBank/DDBJ whole genome shotgun (WGS) entry which is preliminary data.</text>
</comment>
<dbReference type="PANTHER" id="PTHR43811">
    <property type="entry name" value="FKBP-TYPE PEPTIDYL-PROLYL CIS-TRANS ISOMERASE FKPA"/>
    <property type="match status" value="1"/>
</dbReference>
<keyword evidence="4 5" id="KW-0413">Isomerase</keyword>
<dbReference type="Gene3D" id="3.10.50.40">
    <property type="match status" value="1"/>
</dbReference>
<evidence type="ECO:0000256" key="6">
    <source>
        <dbReference type="RuleBase" id="RU003915"/>
    </source>
</evidence>
<dbReference type="PANTHER" id="PTHR43811:SF19">
    <property type="entry name" value="39 KDA FK506-BINDING NUCLEAR PROTEIN"/>
    <property type="match status" value="1"/>
</dbReference>
<reference evidence="8 9" key="1">
    <citation type="submission" date="2020-08" db="EMBL/GenBank/DDBJ databases">
        <title>Genomic Encyclopedia of Type Strains, Phase IV (KMG-IV): sequencing the most valuable type-strain genomes for metagenomic binning, comparative biology and taxonomic classification.</title>
        <authorList>
            <person name="Goeker M."/>
        </authorList>
    </citation>
    <scope>NUCLEOTIDE SEQUENCE [LARGE SCALE GENOMIC DNA]</scope>
    <source>
        <strain evidence="8 9">DSM 17976</strain>
    </source>
</reference>
<dbReference type="AlphaFoldDB" id="A0A7W5ZMF6"/>
<evidence type="ECO:0000259" key="7">
    <source>
        <dbReference type="PROSITE" id="PS50059"/>
    </source>
</evidence>
<dbReference type="EMBL" id="JACIBY010000009">
    <property type="protein sequence ID" value="MBB3840005.1"/>
    <property type="molecule type" value="Genomic_DNA"/>
</dbReference>
<dbReference type="InterPro" id="IPR046357">
    <property type="entry name" value="PPIase_dom_sf"/>
</dbReference>
<dbReference type="EC" id="5.2.1.8" evidence="6"/>
<protein>
    <recommendedName>
        <fullName evidence="6">Peptidyl-prolyl cis-trans isomerase</fullName>
        <ecNumber evidence="6">5.2.1.8</ecNumber>
    </recommendedName>
</protein>
<evidence type="ECO:0000313" key="8">
    <source>
        <dbReference type="EMBL" id="MBB3840005.1"/>
    </source>
</evidence>
<organism evidence="8 9">
    <name type="scientific">Runella defluvii</name>
    <dbReference type="NCBI Taxonomy" id="370973"/>
    <lineage>
        <taxon>Bacteria</taxon>
        <taxon>Pseudomonadati</taxon>
        <taxon>Bacteroidota</taxon>
        <taxon>Cytophagia</taxon>
        <taxon>Cytophagales</taxon>
        <taxon>Spirosomataceae</taxon>
        <taxon>Runella</taxon>
    </lineage>
</organism>
<dbReference type="GO" id="GO:0003755">
    <property type="term" value="F:peptidyl-prolyl cis-trans isomerase activity"/>
    <property type="evidence" value="ECO:0007669"/>
    <property type="project" value="UniProtKB-UniRule"/>
</dbReference>
<sequence length="152" mass="16226">MKALFRLVGFLAVFALVVSCNREDLSGTEEQQIENYIKNNNLVVTEKTATGLRYILTKANATGASIKSGQSVTVKYTGKLLTDRTFDAGTFSFYLGAGQVIEGFDEGIAKMKVGEKATLIFPSSLGYGSRGAGADIPGNSPLLFEIEVVSAK</sequence>
<dbReference type="InterPro" id="IPR001179">
    <property type="entry name" value="PPIase_FKBP_dom"/>
</dbReference>
<evidence type="ECO:0000256" key="4">
    <source>
        <dbReference type="ARBA" id="ARBA00023235"/>
    </source>
</evidence>
<accession>A0A7W5ZMF6</accession>
<evidence type="ECO:0000256" key="1">
    <source>
        <dbReference type="ARBA" id="ARBA00000971"/>
    </source>
</evidence>
<gene>
    <name evidence="8" type="ORF">FHS57_004018</name>
</gene>
<evidence type="ECO:0000256" key="2">
    <source>
        <dbReference type="ARBA" id="ARBA00006577"/>
    </source>
</evidence>
<comment type="similarity">
    <text evidence="2 6">Belongs to the FKBP-type PPIase family.</text>
</comment>
<keyword evidence="3 5" id="KW-0697">Rotamase</keyword>
<comment type="catalytic activity">
    <reaction evidence="1 5 6">
        <text>[protein]-peptidylproline (omega=180) = [protein]-peptidylproline (omega=0)</text>
        <dbReference type="Rhea" id="RHEA:16237"/>
        <dbReference type="Rhea" id="RHEA-COMP:10747"/>
        <dbReference type="Rhea" id="RHEA-COMP:10748"/>
        <dbReference type="ChEBI" id="CHEBI:83833"/>
        <dbReference type="ChEBI" id="CHEBI:83834"/>
        <dbReference type="EC" id="5.2.1.8"/>
    </reaction>
</comment>
<feature type="domain" description="PPIase FKBP-type" evidence="7">
    <location>
        <begin position="69"/>
        <end position="152"/>
    </location>
</feature>
<dbReference type="Proteomes" id="UP000541352">
    <property type="component" value="Unassembled WGS sequence"/>
</dbReference>
<dbReference type="PROSITE" id="PS50059">
    <property type="entry name" value="FKBP_PPIASE"/>
    <property type="match status" value="1"/>
</dbReference>
<evidence type="ECO:0000313" key="9">
    <source>
        <dbReference type="Proteomes" id="UP000541352"/>
    </source>
</evidence>
<dbReference type="Pfam" id="PF00254">
    <property type="entry name" value="FKBP_C"/>
    <property type="match status" value="1"/>
</dbReference>
<dbReference type="RefSeq" id="WP_183976718.1">
    <property type="nucleotide sequence ID" value="NZ_JACIBY010000009.1"/>
</dbReference>
<dbReference type="PROSITE" id="PS51257">
    <property type="entry name" value="PROKAR_LIPOPROTEIN"/>
    <property type="match status" value="1"/>
</dbReference>